<organism evidence="2 3">
    <name type="scientific">Microcystis panniformis FACHB-1757</name>
    <dbReference type="NCBI Taxonomy" id="1638788"/>
    <lineage>
        <taxon>Bacteria</taxon>
        <taxon>Bacillati</taxon>
        <taxon>Cyanobacteriota</taxon>
        <taxon>Cyanophyceae</taxon>
        <taxon>Oscillatoriophycideae</taxon>
        <taxon>Chroococcales</taxon>
        <taxon>Microcystaceae</taxon>
        <taxon>Microcystis</taxon>
    </lineage>
</organism>
<evidence type="ECO:0000313" key="3">
    <source>
        <dbReference type="Proteomes" id="UP000068167"/>
    </source>
</evidence>
<dbReference type="KEGG" id="mpk:VL20_4385"/>
<evidence type="ECO:0000313" key="2">
    <source>
        <dbReference type="EMBL" id="AKV69312.1"/>
    </source>
</evidence>
<protein>
    <submittedName>
        <fullName evidence="2">Uncharacterized protein</fullName>
    </submittedName>
</protein>
<evidence type="ECO:0000256" key="1">
    <source>
        <dbReference type="PROSITE-ProRule" id="PRU00221"/>
    </source>
</evidence>
<dbReference type="SUPFAM" id="SSF50998">
    <property type="entry name" value="Quinoprotein alcohol dehydrogenase-like"/>
    <property type="match status" value="1"/>
</dbReference>
<dbReference type="AlphaFoldDB" id="A0A0K1S588"/>
<dbReference type="RefSeq" id="WP_221634911.1">
    <property type="nucleotide sequence ID" value="NZ_CP011339.1"/>
</dbReference>
<dbReference type="PATRIC" id="fig|1638788.3.peg.4417"/>
<proteinExistence type="predicted"/>
<keyword evidence="1" id="KW-0853">WD repeat</keyword>
<dbReference type="PROSITE" id="PS50082">
    <property type="entry name" value="WD_REPEATS_2"/>
    <property type="match status" value="1"/>
</dbReference>
<dbReference type="PROSITE" id="PS50294">
    <property type="entry name" value="WD_REPEATS_REGION"/>
    <property type="match status" value="1"/>
</dbReference>
<keyword evidence="3" id="KW-1185">Reference proteome</keyword>
<dbReference type="InterPro" id="IPR015943">
    <property type="entry name" value="WD40/YVTN_repeat-like_dom_sf"/>
</dbReference>
<dbReference type="Proteomes" id="UP000068167">
    <property type="component" value="Chromosome"/>
</dbReference>
<dbReference type="Gene3D" id="2.130.10.10">
    <property type="entry name" value="YVTN repeat-like/Quinoprotein amine dehydrogenase"/>
    <property type="match status" value="1"/>
</dbReference>
<dbReference type="Pfam" id="PF00400">
    <property type="entry name" value="WD40"/>
    <property type="match status" value="1"/>
</dbReference>
<name>A0A0K1S588_9CHRO</name>
<feature type="repeat" description="WD" evidence="1">
    <location>
        <begin position="16"/>
        <end position="51"/>
    </location>
</feature>
<dbReference type="SMART" id="SM00320">
    <property type="entry name" value="WD40"/>
    <property type="match status" value="1"/>
</dbReference>
<accession>A0A0K1S588</accession>
<dbReference type="EMBL" id="CP011339">
    <property type="protein sequence ID" value="AKV69312.1"/>
    <property type="molecule type" value="Genomic_DNA"/>
</dbReference>
<dbReference type="InterPro" id="IPR001680">
    <property type="entry name" value="WD40_rpt"/>
</dbReference>
<sequence length="51" mass="5622">MIKFWSLTSKAKLATLDQPTDKLLSLAISADGKYLIIGSADKNVKIWQNGQ</sequence>
<gene>
    <name evidence="2" type="ORF">VL20_4385</name>
</gene>
<reference evidence="2 3" key="1">
    <citation type="journal article" date="2016" name="Stand. Genomic Sci.">
        <title>Complete genome sequence and genomic characterization of Microcystis panniformis FACHB 1757 by third-generation sequencing.</title>
        <authorList>
            <person name="Zhang J.Y."/>
            <person name="Guan R."/>
            <person name="Zhang H.J."/>
            <person name="Li H."/>
            <person name="Xiao P."/>
            <person name="Yu G.L."/>
            <person name="Du L."/>
            <person name="Cao D.M."/>
            <person name="Zhu B.C."/>
            <person name="Li R.H."/>
            <person name="Lu Z.H."/>
        </authorList>
    </citation>
    <scope>NUCLEOTIDE SEQUENCE [LARGE SCALE GENOMIC DNA]</scope>
    <source>
        <strain evidence="2 3">FACHB-1757</strain>
    </source>
</reference>
<dbReference type="InterPro" id="IPR011047">
    <property type="entry name" value="Quinoprotein_ADH-like_sf"/>
</dbReference>